<dbReference type="InterPro" id="IPR000998">
    <property type="entry name" value="MAM_dom"/>
</dbReference>
<dbReference type="SUPFAM" id="SSF49899">
    <property type="entry name" value="Concanavalin A-like lectins/glucanases"/>
    <property type="match status" value="2"/>
</dbReference>
<dbReference type="InterPro" id="IPR051560">
    <property type="entry name" value="MAM_domain-containing"/>
</dbReference>
<dbReference type="HOGENOM" id="CLU_381575_0_0_1"/>
<dbReference type="PANTHER" id="PTHR23282:SF101">
    <property type="entry name" value="MAM DOMAIN-CONTAINING PROTEIN"/>
    <property type="match status" value="1"/>
</dbReference>
<feature type="non-terminal residue" evidence="3">
    <location>
        <position position="726"/>
    </location>
</feature>
<dbReference type="EMBL" id="DS471393">
    <property type="protein sequence ID" value="EDO28587.1"/>
    <property type="molecule type" value="Genomic_DNA"/>
</dbReference>
<dbReference type="Pfam" id="PF00754">
    <property type="entry name" value="F5_F8_type_C"/>
    <property type="match status" value="1"/>
</dbReference>
<dbReference type="SUPFAM" id="SSF49785">
    <property type="entry name" value="Galactose-binding domain-like"/>
    <property type="match status" value="1"/>
</dbReference>
<feature type="non-terminal residue" evidence="3">
    <location>
        <position position="1"/>
    </location>
</feature>
<dbReference type="InterPro" id="IPR006571">
    <property type="entry name" value="TLDc_dom"/>
</dbReference>
<dbReference type="PROSITE" id="PS50022">
    <property type="entry name" value="FA58C_3"/>
    <property type="match status" value="1"/>
</dbReference>
<keyword evidence="4" id="KW-1185">Reference proteome</keyword>
<evidence type="ECO:0000259" key="1">
    <source>
        <dbReference type="PROSITE" id="PS50022"/>
    </source>
</evidence>
<feature type="domain" description="F5/8 type C" evidence="1">
    <location>
        <begin position="145"/>
        <end position="305"/>
    </location>
</feature>
<dbReference type="InterPro" id="IPR013320">
    <property type="entry name" value="ConA-like_dom_sf"/>
</dbReference>
<dbReference type="Proteomes" id="UP000001593">
    <property type="component" value="Unassembled WGS sequence"/>
</dbReference>
<dbReference type="PhylomeDB" id="A7T621"/>
<reference evidence="3 4" key="1">
    <citation type="journal article" date="2007" name="Science">
        <title>Sea anemone genome reveals ancestral eumetazoan gene repertoire and genomic organization.</title>
        <authorList>
            <person name="Putnam N.H."/>
            <person name="Srivastava M."/>
            <person name="Hellsten U."/>
            <person name="Dirks B."/>
            <person name="Chapman J."/>
            <person name="Salamov A."/>
            <person name="Terry A."/>
            <person name="Shapiro H."/>
            <person name="Lindquist E."/>
            <person name="Kapitonov V.V."/>
            <person name="Jurka J."/>
            <person name="Genikhovich G."/>
            <person name="Grigoriev I.V."/>
            <person name="Lucas S.M."/>
            <person name="Steele R.E."/>
            <person name="Finnerty J.R."/>
            <person name="Technau U."/>
            <person name="Martindale M.Q."/>
            <person name="Rokhsar D.S."/>
        </authorList>
    </citation>
    <scope>NUCLEOTIDE SEQUENCE [LARGE SCALE GENOMIC DNA]</scope>
    <source>
        <strain evidence="4">CH2 X CH6</strain>
    </source>
</reference>
<gene>
    <name evidence="3" type="ORF">NEMVEDRAFT_v1g222825</name>
</gene>
<evidence type="ECO:0000313" key="4">
    <source>
        <dbReference type="Proteomes" id="UP000001593"/>
    </source>
</evidence>
<dbReference type="PANTHER" id="PTHR23282">
    <property type="entry name" value="APICAL ENDOSOMAL GLYCOPROTEIN PRECURSOR"/>
    <property type="match status" value="1"/>
</dbReference>
<proteinExistence type="predicted"/>
<name>A7T621_NEMVE</name>
<dbReference type="FunFam" id="2.60.120.260:FF:000265">
    <property type="entry name" value="Predicted protein"/>
    <property type="match status" value="1"/>
</dbReference>
<dbReference type="PROSITE" id="PS50060">
    <property type="entry name" value="MAM_2"/>
    <property type="match status" value="1"/>
</dbReference>
<dbReference type="GO" id="GO:0016020">
    <property type="term" value="C:membrane"/>
    <property type="evidence" value="ECO:0007669"/>
    <property type="project" value="InterPro"/>
</dbReference>
<dbReference type="InterPro" id="IPR000421">
    <property type="entry name" value="FA58C"/>
</dbReference>
<dbReference type="InterPro" id="IPR008979">
    <property type="entry name" value="Galactose-bd-like_sf"/>
</dbReference>
<dbReference type="Pfam" id="PF07534">
    <property type="entry name" value="TLD"/>
    <property type="match status" value="2"/>
</dbReference>
<accession>A7T621</accession>
<dbReference type="Gene3D" id="2.60.120.200">
    <property type="match status" value="1"/>
</dbReference>
<evidence type="ECO:0000313" key="3">
    <source>
        <dbReference type="EMBL" id="EDO28587.1"/>
    </source>
</evidence>
<dbReference type="Pfam" id="PF00629">
    <property type="entry name" value="MAM"/>
    <property type="match status" value="1"/>
</dbReference>
<dbReference type="AlphaFoldDB" id="A7T621"/>
<organism evidence="3 4">
    <name type="scientific">Nematostella vectensis</name>
    <name type="common">Starlet sea anemone</name>
    <dbReference type="NCBI Taxonomy" id="45351"/>
    <lineage>
        <taxon>Eukaryota</taxon>
        <taxon>Metazoa</taxon>
        <taxon>Cnidaria</taxon>
        <taxon>Anthozoa</taxon>
        <taxon>Hexacorallia</taxon>
        <taxon>Actiniaria</taxon>
        <taxon>Edwardsiidae</taxon>
        <taxon>Nematostella</taxon>
    </lineage>
</organism>
<evidence type="ECO:0000259" key="2">
    <source>
        <dbReference type="PROSITE" id="PS50060"/>
    </source>
</evidence>
<dbReference type="CDD" id="cd06263">
    <property type="entry name" value="MAM"/>
    <property type="match status" value="1"/>
</dbReference>
<feature type="domain" description="MAM" evidence="2">
    <location>
        <begin position="418"/>
        <end position="574"/>
    </location>
</feature>
<dbReference type="InParanoid" id="A7T621"/>
<dbReference type="SMART" id="SM00137">
    <property type="entry name" value="MAM"/>
    <property type="match status" value="1"/>
</dbReference>
<sequence length="726" mass="81470">LYHWGYSTANESQLVDKVQAKLAWIEGGRVDKRTDEWVMEDPARLVTGHVGRADSGVSVSFWMRQQALISHILGDNQVFHDLLRSWLEPHVVPWTSWKLCYSSTTDGWFMSRFHRQCDYMGPTLTLMRSGENVFGGFIHHSWGGCGSAHGMENEKLIPDERLTASSTFQIEKLDNMHEYRWPRQGRLNNNQGAKKWVPSAMETQEWYQVDLGKENQEITCVAIQPNSNHEQYIKGFEVPYSNDGAAWEILKGYSHVKICPGAFSKNPKYRVREILYPAYGVVRTKYSPQFTYFGISGIQQNITGLSINFRRGKYDVQYSTAKQTWQLLYPVKEGLSHVIITWSEANGLKLFLDGVLKRHSINPVNKTTISSPVNSEAKIEIKTSPRVGPGQLPVALGALKVWPAGLGQEQVKGLYQSAVCDFESGLCIGSVFSPVTNSSWIRTLYCVNTNMPGNCTDGSRTGYFLMLKSSQGLHGQSSMINTTKLVSRYSCFTFQYLMLGSDVGRLNVYQIGYHGNKTFLWMMYGNQSEEWQDARIPLSSVHDFKVTLEGVSGGSYQGFIAIDNVTVTIESCKTHPPIAQPKAGVFSSSMLRHKATLRENITGMLATQGQGSRSWMPCYRLRSNGADLTTFDKLCTGKGPTVTVARTGNALLGGFTEQSWNQAFDYEVFFSYKQGERGFISIPNITISNTFTLSWWMLVQSVQRVYVMTSVGNPGCGASPTKVYLK</sequence>
<protein>
    <submittedName>
        <fullName evidence="3">Uncharacterized protein</fullName>
    </submittedName>
</protein>
<dbReference type="Gene3D" id="2.60.120.260">
    <property type="entry name" value="Galactose-binding domain-like"/>
    <property type="match status" value="1"/>
</dbReference>